<dbReference type="InterPro" id="IPR052894">
    <property type="entry name" value="AsmA-related"/>
</dbReference>
<name>G4SZS3_META2</name>
<organism evidence="1 2">
    <name type="scientific">Methylotuvimicrobium alcaliphilum (strain DSM 19304 / NCIMB 14124 / VKM B-2133 / 20Z)</name>
    <name type="common">Methylomicrobium alcaliphilum</name>
    <dbReference type="NCBI Taxonomy" id="1091494"/>
    <lineage>
        <taxon>Bacteria</taxon>
        <taxon>Pseudomonadati</taxon>
        <taxon>Pseudomonadota</taxon>
        <taxon>Gammaproteobacteria</taxon>
        <taxon>Methylococcales</taxon>
        <taxon>Methylococcaceae</taxon>
        <taxon>Methylotuvimicrobium</taxon>
    </lineage>
</organism>
<accession>G4SZS3</accession>
<evidence type="ECO:0000313" key="1">
    <source>
        <dbReference type="EMBL" id="CCE25523.1"/>
    </source>
</evidence>
<dbReference type="HOGENOM" id="CLU_267957_0_0_6"/>
<evidence type="ECO:0000313" key="2">
    <source>
        <dbReference type="Proteomes" id="UP000008315"/>
    </source>
</evidence>
<gene>
    <name evidence="1" type="ordered locus">MEALZ_3868</name>
</gene>
<sequence length="1185" mass="130260">MTLFRSRLLWLALPASLLALLALGITLLLANLDHPSFKTWLNRQLALPHGIAIDYRNMDLAPLSGRLQIDSLKISAPEIHRRHTPLLLDLGHLSAHWSYRSLLSRKFTLREFKIDELAIHTVLQEEGLSTLDLFRDDAPDDPEQPLSHALQLADLPMAVLVEHARFNSLSLSQTELDSRGDLVGRQRLDGIDINATAYLIPGDVSARIQIDSAERSEGLQLSDYQTETQETRSMDLGFASNLTIDASRNVRLSVQSNLLRQTFDSGLAIGGSIIDIDAQALFDNEAHDTKLNLTKLQLLDTAAQAELIANWPDNAPLPLLQTGSGSIHVDPLLAAWPALIPDIDVESMRLNYRIESIAGNDQAIKLSVDGEAESIKSDQNGQKLDLKNLSLQLNGAIDWPERADFQLSIPIGKVSYLDAAASELELQRALLTVNAENFPMRLDRPFSAGGVLNVSALKFNSEQTPIEQTNLQWTLANFEPNEAQSLPSHAELTLTGTVDELTLDANATLEDANLNTAINAQTDALGALVRKLPVNMEQLANVNLEKTTAEAQLQGRYRNIDQPQAISLDHELSATVKNIAVHDSELTAEFPVVQLHAKHHGGENRHSLDLNLTSQQTRLNDVLLEQDPVSSLSAEFAPAKSTARMTMAIGSQLSAAATAEFESSSAILRHNGSLELKQPAMLAKWLPEAHAVDWQTFSAKLTQRGTIAGLLEADTDTGMPVLTSGFADKLLASQQIDLNLNNIAYRDNELSIRAPVLKLALNGRQRGRKIQAGVNIAAPSLSINERNEVIELTEMTHQLDITGDSRLAGGDIEIRIDGSLKNAEQSYFPLYPIRDLSLSGRAHSSRLESFVLDDLTLNNRGGGTRLSLNKTLNRVGVVDSGGIQQSSWRELNLNGEITQSLAELDTAPELFQGRGALSAPITINSSDGTLFNIKATLNLNDVNAALPDQELHVDGLNGRVQLSETIEWDAENGFSLVHDSERNHFARIRYQDVQPFLSNQSFFKIGRIRWKNLEAAPIIGSLHIQNNVFSLNKLKLKKGAGTISGQLIVDYFPGAERFKFRGNATGLRIGESRERIDGNMAFVFLPAKLEIDGRLQILRLSRQHLVELLDLLDPFREDPALNKLRLPLAFGYPNFVRMEMAQGLASMKVDLGGIGGALIDIEEIRGIPLGPFMSRHVAPLLQLNE</sequence>
<dbReference type="PANTHER" id="PTHR30441:SF8">
    <property type="entry name" value="DUF748 DOMAIN-CONTAINING PROTEIN"/>
    <property type="match status" value="1"/>
</dbReference>
<dbReference type="PATRIC" id="fig|271065.3.peg.3995"/>
<dbReference type="GO" id="GO:0090313">
    <property type="term" value="P:regulation of protein targeting to membrane"/>
    <property type="evidence" value="ECO:0007669"/>
    <property type="project" value="TreeGrafter"/>
</dbReference>
<protein>
    <submittedName>
        <fullName evidence="1">Uncharacterized protein</fullName>
    </submittedName>
</protein>
<dbReference type="PANTHER" id="PTHR30441">
    <property type="entry name" value="DUF748 DOMAIN-CONTAINING PROTEIN"/>
    <property type="match status" value="1"/>
</dbReference>
<dbReference type="KEGG" id="mah:MEALZ_3868"/>
<dbReference type="STRING" id="1091494.MEALZ_3868"/>
<dbReference type="AlphaFoldDB" id="G4SZS3"/>
<dbReference type="GO" id="GO:0005886">
    <property type="term" value="C:plasma membrane"/>
    <property type="evidence" value="ECO:0007669"/>
    <property type="project" value="TreeGrafter"/>
</dbReference>
<proteinExistence type="predicted"/>
<keyword evidence="2" id="KW-1185">Reference proteome</keyword>
<dbReference type="Proteomes" id="UP000008315">
    <property type="component" value="Chromosome"/>
</dbReference>
<dbReference type="EMBL" id="FO082060">
    <property type="protein sequence ID" value="CCE25523.1"/>
    <property type="molecule type" value="Genomic_DNA"/>
</dbReference>
<reference evidence="2" key="1">
    <citation type="journal article" date="2012" name="J. Bacteriol.">
        <title>Genome sequence of the haloalkaliphilic methanotrophic bacterium Methylomicrobium alcaliphilum 20Z.</title>
        <authorList>
            <person name="Vuilleumier S."/>
            <person name="Khmelenina V.N."/>
            <person name="Bringel F."/>
            <person name="Reshetnikov A.S."/>
            <person name="Lajus A."/>
            <person name="Mangenot S."/>
            <person name="Rouy Z."/>
            <person name="Op den Camp H.J."/>
            <person name="Jetten M.S."/>
            <person name="Dispirito A.A."/>
            <person name="Dunfield P."/>
            <person name="Klotz M.G."/>
            <person name="Semrau J.D."/>
            <person name="Stein L.Y."/>
            <person name="Barbe V."/>
            <person name="Medigue C."/>
            <person name="Trotsenko Y.A."/>
            <person name="Kalyuzhnaya M.G."/>
        </authorList>
    </citation>
    <scope>NUCLEOTIDE SEQUENCE [LARGE SCALE GENOMIC DNA]</scope>
    <source>
        <strain evidence="2">DSM 19304 / NCIMB 14124 / VKM B-2133 / 20Z</strain>
    </source>
</reference>